<dbReference type="STRING" id="1798650.A2945_02555"/>
<comment type="caution">
    <text evidence="1">The sequence shown here is derived from an EMBL/GenBank/DDBJ whole genome shotgun (WGS) entry which is preliminary data.</text>
</comment>
<proteinExistence type="predicted"/>
<dbReference type="Proteomes" id="UP000178880">
    <property type="component" value="Unassembled WGS sequence"/>
</dbReference>
<evidence type="ECO:0000313" key="2">
    <source>
        <dbReference type="Proteomes" id="UP000178880"/>
    </source>
</evidence>
<name>A0A1G2CF58_9BACT</name>
<organism evidence="1 2">
    <name type="scientific">Candidatus Liptonbacteria bacterium RIFCSPLOWO2_01_FULL_52_25</name>
    <dbReference type="NCBI Taxonomy" id="1798650"/>
    <lineage>
        <taxon>Bacteria</taxon>
        <taxon>Candidatus Liptoniibacteriota</taxon>
    </lineage>
</organism>
<evidence type="ECO:0000313" key="1">
    <source>
        <dbReference type="EMBL" id="OGY99851.1"/>
    </source>
</evidence>
<sequence length="227" mass="25409">MSDLFTEFNNSGEIQETEFAFARNKWTHALLKKANSGDFMGLVREVLEGRAEIVRIERLTSISAAVAKTFPIWKTLLIGGVSKKELQKRLADGGDNVSDWAKDIMGKPAFVTSAEAHEASFVRVKVGDLGFTKEPTTTELFDRDRLASFGLDLCEPEDGPSLRLAFHDQPKGDWFWVAMLPITVSAGDPLVFDVRRHGDGRRWLDALCARPAGRWVLSDEIVCRLRK</sequence>
<protein>
    <submittedName>
        <fullName evidence="1">Uncharacterized protein</fullName>
    </submittedName>
</protein>
<dbReference type="EMBL" id="MHLA01000013">
    <property type="protein sequence ID" value="OGY99851.1"/>
    <property type="molecule type" value="Genomic_DNA"/>
</dbReference>
<accession>A0A1G2CF58</accession>
<dbReference type="AlphaFoldDB" id="A0A1G2CF58"/>
<reference evidence="1 2" key="1">
    <citation type="journal article" date="2016" name="Nat. Commun.">
        <title>Thousands of microbial genomes shed light on interconnected biogeochemical processes in an aquifer system.</title>
        <authorList>
            <person name="Anantharaman K."/>
            <person name="Brown C.T."/>
            <person name="Hug L.A."/>
            <person name="Sharon I."/>
            <person name="Castelle C.J."/>
            <person name="Probst A.J."/>
            <person name="Thomas B.C."/>
            <person name="Singh A."/>
            <person name="Wilkins M.J."/>
            <person name="Karaoz U."/>
            <person name="Brodie E.L."/>
            <person name="Williams K.H."/>
            <person name="Hubbard S.S."/>
            <person name="Banfield J.F."/>
        </authorList>
    </citation>
    <scope>NUCLEOTIDE SEQUENCE [LARGE SCALE GENOMIC DNA]</scope>
</reference>
<gene>
    <name evidence="1" type="ORF">A2945_02555</name>
</gene>